<feature type="compositionally biased region" description="Acidic residues" evidence="6">
    <location>
        <begin position="1"/>
        <end position="126"/>
    </location>
</feature>
<feature type="region of interest" description="Disordered" evidence="6">
    <location>
        <begin position="1"/>
        <end position="137"/>
    </location>
</feature>
<dbReference type="SUPFAM" id="SSF57667">
    <property type="entry name" value="beta-beta-alpha zinc fingers"/>
    <property type="match status" value="1"/>
</dbReference>
<dbReference type="Gene3D" id="3.30.160.60">
    <property type="entry name" value="Classic Zinc Finger"/>
    <property type="match status" value="1"/>
</dbReference>
<feature type="domain" description="C2H2-type" evidence="7">
    <location>
        <begin position="318"/>
        <end position="343"/>
    </location>
</feature>
<feature type="compositionally biased region" description="Basic and acidic residues" evidence="6">
    <location>
        <begin position="527"/>
        <end position="540"/>
    </location>
</feature>
<protein>
    <submittedName>
        <fullName evidence="10">C2H2-type domain-containing protein</fullName>
    </submittedName>
</protein>
<sequence length="745" mass="79773">ENDDVDDGGDDDDDDDDDDGDDDDDDDDDDDGGDDDDDDDDDDGGDDDDDDDDDDGGDDDDDDDDDDGGDDDDDDDDDDGGDDDDDDDDDDDGDDDDDDDDDDDGDDDDDDDDDDGDDDDDDDNDDFGGGGGGGCRAMNVTAEQVTLSAFPQQPDVSDKDCQVLNKLLPSSIKTGVSDLAATSFLAETSKEQTRQASSHNADVIRDVLCILNSLCGPGLLPPAGATRPLPNPNLLGESASAQLALLESTLFAGLKGDGGSCLFQGKVSSSGNSQLEKPTKVSRTSGDADTKSHSSLSRNHTAYEAELIYPEALSKGQFICPNCGEDFLNRDALAMHMMESVHSEACISSASKENRQQRRVTNASLHSRLLPSLMGPIGPTCSRRFFRLPHSLVPAAPGRSGDQVLGPSPPSQEFERGQATAATTTDHQTHFQGAKVKGSPVGLETTTRSSSTLQNSESADCEKPMLSTGAKPGRKPRRLIYHRETIGAEGSAAAAPLTRSRPLRVAVRDLRATEGPAHARVQPRTSRPQENDLREGETGKGDVGTQTALPVQPKRPNSCEVGGENENTSRPARVSSTPARYDLEEAQGGQVKMMDSANGAITATAFQQRSGCAKTRAYGSSCVERKPLVEQVDWSAALEGETPGQKRRHSPNTRRPSNQLLADPSMSPVAAAATTTHWNSGRPPITTDRPKSFPYVCRHCQVGFEDQTLFSLHMGLHTSSNPWQCNMCSKVFGNVYEFTAHALHY</sequence>
<keyword evidence="3 5" id="KW-0863">Zinc-finger</keyword>
<dbReference type="InterPro" id="IPR036236">
    <property type="entry name" value="Znf_C2H2_sf"/>
</dbReference>
<dbReference type="AlphaFoldDB" id="A0A183TC75"/>
<dbReference type="PROSITE" id="PS00028">
    <property type="entry name" value="ZINC_FINGER_C2H2_1"/>
    <property type="match status" value="2"/>
</dbReference>
<evidence type="ECO:0000259" key="7">
    <source>
        <dbReference type="PROSITE" id="PS50157"/>
    </source>
</evidence>
<dbReference type="WBParaSite" id="SSLN_0001461101-mRNA-1">
    <property type="protein sequence ID" value="SSLN_0001461101-mRNA-1"/>
    <property type="gene ID" value="SSLN_0001461101"/>
</dbReference>
<evidence type="ECO:0000256" key="3">
    <source>
        <dbReference type="ARBA" id="ARBA00022771"/>
    </source>
</evidence>
<evidence type="ECO:0000256" key="4">
    <source>
        <dbReference type="ARBA" id="ARBA00022833"/>
    </source>
</evidence>
<dbReference type="SMART" id="SM00355">
    <property type="entry name" value="ZnF_C2H2"/>
    <property type="match status" value="3"/>
</dbReference>
<keyword evidence="9" id="KW-1185">Reference proteome</keyword>
<reference evidence="8 9" key="2">
    <citation type="submission" date="2018-11" db="EMBL/GenBank/DDBJ databases">
        <authorList>
            <consortium name="Pathogen Informatics"/>
        </authorList>
    </citation>
    <scope>NUCLEOTIDE SEQUENCE [LARGE SCALE GENOMIC DNA]</scope>
    <source>
        <strain evidence="8 9">NST_G2</strain>
    </source>
</reference>
<evidence type="ECO:0000313" key="10">
    <source>
        <dbReference type="WBParaSite" id="SSLN_0001461101-mRNA-1"/>
    </source>
</evidence>
<dbReference type="OrthoDB" id="5576026at2759"/>
<evidence type="ECO:0000313" key="8">
    <source>
        <dbReference type="EMBL" id="VDM00459.1"/>
    </source>
</evidence>
<dbReference type="EMBL" id="UYSU01038631">
    <property type="protein sequence ID" value="VDM00459.1"/>
    <property type="molecule type" value="Genomic_DNA"/>
</dbReference>
<evidence type="ECO:0000313" key="9">
    <source>
        <dbReference type="Proteomes" id="UP000275846"/>
    </source>
</evidence>
<feature type="compositionally biased region" description="Polar residues" evidence="6">
    <location>
        <begin position="268"/>
        <end position="285"/>
    </location>
</feature>
<dbReference type="InterPro" id="IPR013087">
    <property type="entry name" value="Znf_C2H2_type"/>
</dbReference>
<dbReference type="Proteomes" id="UP000275846">
    <property type="component" value="Unassembled WGS sequence"/>
</dbReference>
<keyword evidence="1" id="KW-0479">Metal-binding</keyword>
<evidence type="ECO:0000256" key="2">
    <source>
        <dbReference type="ARBA" id="ARBA00022737"/>
    </source>
</evidence>
<keyword evidence="4" id="KW-0862">Zinc</keyword>
<dbReference type="GO" id="GO:0008270">
    <property type="term" value="F:zinc ion binding"/>
    <property type="evidence" value="ECO:0007669"/>
    <property type="project" value="UniProtKB-KW"/>
</dbReference>
<reference evidence="10" key="1">
    <citation type="submission" date="2016-06" db="UniProtKB">
        <authorList>
            <consortium name="WormBaseParasite"/>
        </authorList>
    </citation>
    <scope>IDENTIFICATION</scope>
</reference>
<feature type="region of interest" description="Disordered" evidence="6">
    <location>
        <begin position="512"/>
        <end position="574"/>
    </location>
</feature>
<feature type="region of interest" description="Disordered" evidence="6">
    <location>
        <begin position="268"/>
        <end position="296"/>
    </location>
</feature>
<accession>A0A183TC75</accession>
<feature type="compositionally biased region" description="Polar residues" evidence="6">
    <location>
        <begin position="444"/>
        <end position="458"/>
    </location>
</feature>
<feature type="region of interest" description="Disordered" evidence="6">
    <location>
        <begin position="396"/>
        <end position="475"/>
    </location>
</feature>
<keyword evidence="2" id="KW-0677">Repeat</keyword>
<evidence type="ECO:0000256" key="5">
    <source>
        <dbReference type="PROSITE-ProRule" id="PRU00042"/>
    </source>
</evidence>
<proteinExistence type="predicted"/>
<organism evidence="10">
    <name type="scientific">Schistocephalus solidus</name>
    <name type="common">Tapeworm</name>
    <dbReference type="NCBI Taxonomy" id="70667"/>
    <lineage>
        <taxon>Eukaryota</taxon>
        <taxon>Metazoa</taxon>
        <taxon>Spiralia</taxon>
        <taxon>Lophotrochozoa</taxon>
        <taxon>Platyhelminthes</taxon>
        <taxon>Cestoda</taxon>
        <taxon>Eucestoda</taxon>
        <taxon>Diphyllobothriidea</taxon>
        <taxon>Diphyllobothriidae</taxon>
        <taxon>Schistocephalus</taxon>
    </lineage>
</organism>
<evidence type="ECO:0000256" key="1">
    <source>
        <dbReference type="ARBA" id="ARBA00022723"/>
    </source>
</evidence>
<dbReference type="PROSITE" id="PS50157">
    <property type="entry name" value="ZINC_FINGER_C2H2_2"/>
    <property type="match status" value="2"/>
</dbReference>
<dbReference type="PANTHER" id="PTHR24379:SF121">
    <property type="entry name" value="C2H2-TYPE DOMAIN-CONTAINING PROTEIN"/>
    <property type="match status" value="1"/>
</dbReference>
<name>A0A183TC75_SCHSO</name>
<dbReference type="STRING" id="70667.A0A183TC75"/>
<feature type="compositionally biased region" description="Polar residues" evidence="6">
    <location>
        <begin position="565"/>
        <end position="574"/>
    </location>
</feature>
<gene>
    <name evidence="8" type="ORF">SSLN_LOCUS14073</name>
</gene>
<evidence type="ECO:0000256" key="6">
    <source>
        <dbReference type="SAM" id="MobiDB-lite"/>
    </source>
</evidence>
<feature type="region of interest" description="Disordered" evidence="6">
    <location>
        <begin position="639"/>
        <end position="664"/>
    </location>
</feature>
<dbReference type="PANTHER" id="PTHR24379">
    <property type="entry name" value="KRAB AND ZINC FINGER DOMAIN-CONTAINING"/>
    <property type="match status" value="1"/>
</dbReference>
<feature type="domain" description="C2H2-type" evidence="7">
    <location>
        <begin position="695"/>
        <end position="722"/>
    </location>
</feature>